<dbReference type="InterPro" id="IPR010998">
    <property type="entry name" value="Integrase_recombinase_N"/>
</dbReference>
<keyword evidence="1" id="KW-0229">DNA integration</keyword>
<dbReference type="InterPro" id="IPR002104">
    <property type="entry name" value="Integrase_catalytic"/>
</dbReference>
<dbReference type="Pfam" id="PF00589">
    <property type="entry name" value="Phage_integrase"/>
    <property type="match status" value="1"/>
</dbReference>
<gene>
    <name evidence="7" type="ORF">AVT10_15485</name>
</gene>
<keyword evidence="8" id="KW-1185">Reference proteome</keyword>
<accession>A0ABR5YCC9</accession>
<evidence type="ECO:0000259" key="5">
    <source>
        <dbReference type="PROSITE" id="PS51898"/>
    </source>
</evidence>
<dbReference type="SUPFAM" id="SSF47823">
    <property type="entry name" value="lambda integrase-like, N-terminal domain"/>
    <property type="match status" value="1"/>
</dbReference>
<dbReference type="Gene3D" id="1.10.443.10">
    <property type="entry name" value="Intergrase catalytic core"/>
    <property type="match status" value="1"/>
</dbReference>
<dbReference type="InterPro" id="IPR044068">
    <property type="entry name" value="CB"/>
</dbReference>
<evidence type="ECO:0000313" key="8">
    <source>
        <dbReference type="Proteomes" id="UP000076609"/>
    </source>
</evidence>
<evidence type="ECO:0000256" key="1">
    <source>
        <dbReference type="ARBA" id="ARBA00022908"/>
    </source>
</evidence>
<keyword evidence="2 4" id="KW-0238">DNA-binding</keyword>
<protein>
    <submittedName>
        <fullName evidence="7">Integrase</fullName>
    </submittedName>
</protein>
<evidence type="ECO:0000256" key="2">
    <source>
        <dbReference type="ARBA" id="ARBA00023125"/>
    </source>
</evidence>
<evidence type="ECO:0000256" key="4">
    <source>
        <dbReference type="PROSITE-ProRule" id="PRU01248"/>
    </source>
</evidence>
<dbReference type="InterPro" id="IPR011010">
    <property type="entry name" value="DNA_brk_join_enz"/>
</dbReference>
<dbReference type="RefSeq" id="WP_066690588.1">
    <property type="nucleotide sequence ID" value="NZ_LQQO01000019.1"/>
</dbReference>
<dbReference type="InterPro" id="IPR013762">
    <property type="entry name" value="Integrase-like_cat_sf"/>
</dbReference>
<name>A0ABR5YCC9_9SPHN</name>
<evidence type="ECO:0000256" key="3">
    <source>
        <dbReference type="ARBA" id="ARBA00023172"/>
    </source>
</evidence>
<dbReference type="Proteomes" id="UP000076609">
    <property type="component" value="Unassembled WGS sequence"/>
</dbReference>
<comment type="caution">
    <text evidence="7">The sequence shown here is derived from an EMBL/GenBank/DDBJ whole genome shotgun (WGS) entry which is preliminary data.</text>
</comment>
<evidence type="ECO:0000313" key="7">
    <source>
        <dbReference type="EMBL" id="KZE13590.1"/>
    </source>
</evidence>
<reference evidence="8" key="1">
    <citation type="submission" date="2016-01" db="EMBL/GenBank/DDBJ databases">
        <title>Draft genome of Chromobacterium sp. F49.</title>
        <authorList>
            <person name="Hong K.W."/>
        </authorList>
    </citation>
    <scope>NUCLEOTIDE SEQUENCE [LARGE SCALE GENOMIC DNA]</scope>
    <source>
        <strain evidence="8">CN3</strain>
    </source>
</reference>
<dbReference type="PROSITE" id="PS51898">
    <property type="entry name" value="TYR_RECOMBINASE"/>
    <property type="match status" value="1"/>
</dbReference>
<sequence>MSATSEQAVPTTLLLVRTHAVLPTRRSRRAGGDDAATPDARLLTVLGRAAPAGLPPVSALGVETALEAMADASKLAVAADLDCWLDWCAGEHRRPCPADPEDLVRYLRALEADGKKPATLSRRIASLATVHRLLGLGSDALPTSAPMVRNALRGNRRRQGAAQRQAAPLRFGGGLGEAGGFTLSALLAACTGDAQGLRDAALLSLGYDAGLRVSELIAVAVADLRPQSDGTGLLHLPRSKTDQEGIGAWAWLSADTMRRVAAWRAEAMIGDGVLFRRVGVDRRRQRSKELADARWGDEDAEAAALLVTYTVGDAPLSRQGITGIYRRIALAAARAGLVELPAGELEAAIAALSTHSLRVGLTQDLFAAGEDGAGIALTLRWSSPSTALRYGRRLQAQSGVAARVLSRVRT</sequence>
<feature type="domain" description="Core-binding (CB)" evidence="6">
    <location>
        <begin position="60"/>
        <end position="135"/>
    </location>
</feature>
<keyword evidence="3" id="KW-0233">DNA recombination</keyword>
<dbReference type="EMBL" id="LQQO01000019">
    <property type="protein sequence ID" value="KZE13590.1"/>
    <property type="molecule type" value="Genomic_DNA"/>
</dbReference>
<organism evidence="7 8">
    <name type="scientific">Sphingomonas hankookensis</name>
    <dbReference type="NCBI Taxonomy" id="563996"/>
    <lineage>
        <taxon>Bacteria</taxon>
        <taxon>Pseudomonadati</taxon>
        <taxon>Pseudomonadota</taxon>
        <taxon>Alphaproteobacteria</taxon>
        <taxon>Sphingomonadales</taxon>
        <taxon>Sphingomonadaceae</taxon>
        <taxon>Sphingomonas</taxon>
    </lineage>
</organism>
<dbReference type="PROSITE" id="PS51900">
    <property type="entry name" value="CB"/>
    <property type="match status" value="1"/>
</dbReference>
<proteinExistence type="predicted"/>
<feature type="domain" description="Tyr recombinase" evidence="5">
    <location>
        <begin position="170"/>
        <end position="404"/>
    </location>
</feature>
<dbReference type="Gene3D" id="1.10.150.130">
    <property type="match status" value="1"/>
</dbReference>
<evidence type="ECO:0000259" key="6">
    <source>
        <dbReference type="PROSITE" id="PS51900"/>
    </source>
</evidence>
<dbReference type="SUPFAM" id="SSF56349">
    <property type="entry name" value="DNA breaking-rejoining enzymes"/>
    <property type="match status" value="1"/>
</dbReference>